<evidence type="ECO:0000256" key="1">
    <source>
        <dbReference type="SAM" id="Phobius"/>
    </source>
</evidence>
<feature type="signal peptide" evidence="2">
    <location>
        <begin position="1"/>
        <end position="18"/>
    </location>
</feature>
<evidence type="ECO:0000313" key="4">
    <source>
        <dbReference type="Proteomes" id="UP000622797"/>
    </source>
</evidence>
<keyword evidence="1" id="KW-0812">Transmembrane</keyword>
<reference evidence="3" key="1">
    <citation type="journal article" date="2020" name="BMC Genomics">
        <title>Correction to: Identification and distribution of gene clusters required for synthesis of sphingolipid metabolism inhibitors in diverse species of the filamentous fungus Fusarium.</title>
        <authorList>
            <person name="Kim H.S."/>
            <person name="Lohmar J.M."/>
            <person name="Busman M."/>
            <person name="Brown D.W."/>
            <person name="Naumann T.A."/>
            <person name="Divon H.H."/>
            <person name="Lysoe E."/>
            <person name="Uhlig S."/>
            <person name="Proctor R.H."/>
        </authorList>
    </citation>
    <scope>NUCLEOTIDE SEQUENCE</scope>
    <source>
        <strain evidence="3">NRRL 20472</strain>
    </source>
</reference>
<feature type="transmembrane region" description="Helical" evidence="1">
    <location>
        <begin position="146"/>
        <end position="171"/>
    </location>
</feature>
<dbReference type="AlphaFoldDB" id="A0A8H4TY88"/>
<keyword evidence="1" id="KW-0472">Membrane</keyword>
<keyword evidence="1" id="KW-1133">Transmembrane helix</keyword>
<evidence type="ECO:0000256" key="2">
    <source>
        <dbReference type="SAM" id="SignalP"/>
    </source>
</evidence>
<sequence length="233" mass="24979">MKLNPPLLIFALVQTVLAQKCYFPNGKQAPAKYKPCSSRNTTYSICCSTSQDDQCLKNGLCSWSGHYDYRAACTSDDWSDCQEICPKQKNNTWVQVKECASNEYCCNLDQNKDCCKNGAERFSLKAPQVRSSSSPSTGSSPSSTPVGAIAGGVVGGIAAGVILLGMGWWFLRRKRRAGRDMGLHAKGEGTGSLVKASPGIESSIVEADAGPASVLVESDARPIQPRVLHELPA</sequence>
<keyword evidence="4" id="KW-1185">Reference proteome</keyword>
<dbReference type="EMBL" id="JABEXW010000297">
    <property type="protein sequence ID" value="KAF4966328.1"/>
    <property type="molecule type" value="Genomic_DNA"/>
</dbReference>
<evidence type="ECO:0000313" key="3">
    <source>
        <dbReference type="EMBL" id="KAF4966328.1"/>
    </source>
</evidence>
<dbReference type="OrthoDB" id="5215637at2759"/>
<feature type="chain" id="PRO_5034519634" evidence="2">
    <location>
        <begin position="19"/>
        <end position="233"/>
    </location>
</feature>
<name>A0A8H4TY88_9HYPO</name>
<organism evidence="3 4">
    <name type="scientific">Fusarium sarcochroum</name>
    <dbReference type="NCBI Taxonomy" id="1208366"/>
    <lineage>
        <taxon>Eukaryota</taxon>
        <taxon>Fungi</taxon>
        <taxon>Dikarya</taxon>
        <taxon>Ascomycota</taxon>
        <taxon>Pezizomycotina</taxon>
        <taxon>Sordariomycetes</taxon>
        <taxon>Hypocreomycetidae</taxon>
        <taxon>Hypocreales</taxon>
        <taxon>Nectriaceae</taxon>
        <taxon>Fusarium</taxon>
        <taxon>Fusarium lateritium species complex</taxon>
    </lineage>
</organism>
<keyword evidence="2" id="KW-0732">Signal</keyword>
<gene>
    <name evidence="3" type="ORF">FSARC_5956</name>
</gene>
<proteinExistence type="predicted"/>
<comment type="caution">
    <text evidence="3">The sequence shown here is derived from an EMBL/GenBank/DDBJ whole genome shotgun (WGS) entry which is preliminary data.</text>
</comment>
<reference evidence="3" key="2">
    <citation type="submission" date="2020-05" db="EMBL/GenBank/DDBJ databases">
        <authorList>
            <person name="Kim H.-S."/>
            <person name="Proctor R.H."/>
            <person name="Brown D.W."/>
        </authorList>
    </citation>
    <scope>NUCLEOTIDE SEQUENCE</scope>
    <source>
        <strain evidence="3">NRRL 20472</strain>
    </source>
</reference>
<dbReference type="Proteomes" id="UP000622797">
    <property type="component" value="Unassembled WGS sequence"/>
</dbReference>
<accession>A0A8H4TY88</accession>
<protein>
    <submittedName>
        <fullName evidence="3">Uncharacterized protein</fullName>
    </submittedName>
</protein>